<organism evidence="1 2">
    <name type="scientific">Pedobacter steynii</name>
    <dbReference type="NCBI Taxonomy" id="430522"/>
    <lineage>
        <taxon>Bacteria</taxon>
        <taxon>Pseudomonadati</taxon>
        <taxon>Bacteroidota</taxon>
        <taxon>Sphingobacteriia</taxon>
        <taxon>Sphingobacteriales</taxon>
        <taxon>Sphingobacteriaceae</taxon>
        <taxon>Pedobacter</taxon>
    </lineage>
</organism>
<evidence type="ECO:0000313" key="2">
    <source>
        <dbReference type="Proteomes" id="UP000094313"/>
    </source>
</evidence>
<dbReference type="KEGG" id="psty:BFS30_01755"/>
<dbReference type="RefSeq" id="WP_069377694.1">
    <property type="nucleotide sequence ID" value="NZ_CP017141.1"/>
</dbReference>
<accession>A0A1D7QBC3</accession>
<gene>
    <name evidence="1" type="ORF">BFS30_01755</name>
</gene>
<dbReference type="OrthoDB" id="766911at2"/>
<reference evidence="1 2" key="1">
    <citation type="submission" date="2016-08" db="EMBL/GenBank/DDBJ databases">
        <authorList>
            <person name="Seilhamer J.J."/>
        </authorList>
    </citation>
    <scope>NUCLEOTIDE SEQUENCE [LARGE SCALE GENOMIC DNA]</scope>
    <source>
        <strain evidence="1 2">DX4</strain>
    </source>
</reference>
<proteinExistence type="predicted"/>
<dbReference type="EMBL" id="CP017141">
    <property type="protein sequence ID" value="AOM75998.1"/>
    <property type="molecule type" value="Genomic_DNA"/>
</dbReference>
<sequence length="905" mass="103119">MAKAEILKNGRVVRSDNFTNEVRHDLDGFLVEFSVENITYLFRQRNQFKIADLNTQGRLISDGYYQKSKIIEYYGNDADVDIVNNSKLEKEARIKEGVKGDEIKIQKLVVDASNKEVCSVGTYKFTYDGNRLNVLDGNFNIRIPNGTEQIIKEVENLHPEAVKFLKNRIALSNQFSTVESEHAALLINKIALVISMINKDIFPLFSAPGADDFSTYVNAQNLEWKVGDVFNPLTIKSLGDLLNGLRQYFQVAFFDQKLISKSKGIDKLYWLANILSPKSLRSIPLPQRISVLEILALKSGLSDNLEEFALRIVNSIDLVNQNEVNEFLGALIGKKYAIDSRTETLYSLLYRNIENYRAPLKAVLELVGNKEFSKDNRTRFVNAILLLWTESKYNPYKNLQPNGDPDYSLIDNSTYDYDKDLNHFSVINYVSEKNAFGVYNDRFTFEFDPWGRGIYWITENKDYSLTASSPLNLYQPVTLVTYPSETDTSIQLPKKDSEFNGVIPLFYLAYIDKDGDDKDFNTKVGILVDVVTTISGIGNITKLRHLRHLSKLGKVLYVLGVIQISASVLNFLLRYSSDCDGSTFCKKLQTLLFFIELTALVTDPIAAAKAKKAAQELIEDGIEHGWPSGMLDEIEGATPKRKIEELAEMGSVEYLNRYVSEGKEDLIRIVNEENQFRRSVNKPIGMVIYYKNPQIEEVLTYAASKGLSKEDGMGVLHQACRKRDIEYIASIEVLKGRMDNLVNVRKRGYPFTFQDKLSFDNYAELEIGPVLDKFGFNKDRIYFTGSSITNKSSISGGTFDTDWAIRYSKKELEEFADEMERRFRQAAKDEIITEGYSNKNIKAMKDFLKKKGELHKRYIVTIEDGKLANFEKVMQNSSSFSVKTDMTTVVDGLNVGYPRVKYKFK</sequence>
<protein>
    <submittedName>
        <fullName evidence="1">Uncharacterized protein</fullName>
    </submittedName>
</protein>
<dbReference type="AlphaFoldDB" id="A0A1D7QBC3"/>
<evidence type="ECO:0000313" key="1">
    <source>
        <dbReference type="EMBL" id="AOM75998.1"/>
    </source>
</evidence>
<name>A0A1D7QBC3_9SPHI</name>
<keyword evidence="2" id="KW-1185">Reference proteome</keyword>
<dbReference type="Proteomes" id="UP000094313">
    <property type="component" value="Chromosome"/>
</dbReference>